<dbReference type="RefSeq" id="WP_123375494.1">
    <property type="nucleotide sequence ID" value="NZ_MOBY01000004.1"/>
</dbReference>
<evidence type="ECO:0000259" key="1">
    <source>
        <dbReference type="Pfam" id="PF20178"/>
    </source>
</evidence>
<proteinExistence type="predicted"/>
<evidence type="ECO:0000313" key="2">
    <source>
        <dbReference type="EMBL" id="RON95689.1"/>
    </source>
</evidence>
<name>A0A423NBS1_PSEFL</name>
<dbReference type="Proteomes" id="UP000283650">
    <property type="component" value="Unassembled WGS sequence"/>
</dbReference>
<dbReference type="AlphaFoldDB" id="A0A423NBS1"/>
<comment type="caution">
    <text evidence="2">The sequence shown here is derived from an EMBL/GenBank/DDBJ whole genome shotgun (WGS) entry which is preliminary data.</text>
</comment>
<dbReference type="EMBL" id="MOBY01000004">
    <property type="protein sequence ID" value="RON95689.1"/>
    <property type="molecule type" value="Genomic_DNA"/>
</dbReference>
<reference evidence="2 3" key="1">
    <citation type="submission" date="2016-10" db="EMBL/GenBank/DDBJ databases">
        <title>Comparative genome analysis of multiple Pseudomonas spp. focuses on biocontrol and plant growth promoting traits.</title>
        <authorList>
            <person name="Tao X.-Y."/>
            <person name="Taylor C.G."/>
        </authorList>
    </citation>
    <scope>NUCLEOTIDE SEQUENCE [LARGE SCALE GENOMIC DNA]</scope>
    <source>
        <strain evidence="2 3">2F9</strain>
    </source>
</reference>
<protein>
    <recommendedName>
        <fullName evidence="1">Dermonecrotic toxin N-terminal domain-containing protein</fullName>
    </recommendedName>
</protein>
<evidence type="ECO:0000313" key="3">
    <source>
        <dbReference type="Proteomes" id="UP000283650"/>
    </source>
</evidence>
<gene>
    <name evidence="2" type="ORF">BK672_09245</name>
</gene>
<accession>A0A423NBS1</accession>
<dbReference type="Pfam" id="PF20178">
    <property type="entry name" value="ToxA_N"/>
    <property type="match status" value="1"/>
</dbReference>
<organism evidence="2 3">
    <name type="scientific">Pseudomonas fluorescens</name>
    <dbReference type="NCBI Taxonomy" id="294"/>
    <lineage>
        <taxon>Bacteria</taxon>
        <taxon>Pseudomonadati</taxon>
        <taxon>Pseudomonadota</taxon>
        <taxon>Gammaproteobacteria</taxon>
        <taxon>Pseudomonadales</taxon>
        <taxon>Pseudomonadaceae</taxon>
        <taxon>Pseudomonas</taxon>
    </lineage>
</organism>
<dbReference type="InterPro" id="IPR046673">
    <property type="entry name" value="ToxA_N"/>
</dbReference>
<feature type="domain" description="Dermonecrotic toxin N-terminal" evidence="1">
    <location>
        <begin position="73"/>
        <end position="323"/>
    </location>
</feature>
<sequence length="494" mass="55899">MIIQTQQQASVLTHEPTLKKLLNVMGNRDKATVVARFISDGLLKADPVRLDGFRALFDEALPYQYYIDQLLGKLETLEDLCKRKLRQALQQQYGGRFSINDSIKLKPATAVDDGSHTYTLLQAAMLNFTQQEAAAGYFSDDSETLTKVDEEAPDGSTPTQITAQAFALLSRQLDLGGEYKKHISRTFRVSSLELISLRMHKTNMKLAAYGKYFSKPNFPLSRLVTLLNLAKGNEDIVYGDLFNNSRIKLYSIQLFGKYMTDAVLITCRQTDQSTKDSYYVYIPNDAGDSFYQDDNEDQCRYRLAVNFVASKELQELFISQLTHREQSDFRTLNLESLSFLEDIAFIPLETGLYKHLFDRHLDKLTADAGELAVAVANVNEAAYANRRENQASLISAAHLNSPNEDFNRRLRIYATDELLALVFASLDRWTAIEKHDALSRLVDLKKRLTTTDSAKPGAPINSEMADDYFGQFEAQKHLREQPGTLLHKLEPVAL</sequence>